<evidence type="ECO:0000313" key="2">
    <source>
        <dbReference type="EMBL" id="OYD15690.1"/>
    </source>
</evidence>
<gene>
    <name evidence="2" type="ORF">CH333_05200</name>
</gene>
<dbReference type="Proteomes" id="UP000215215">
    <property type="component" value="Unassembled WGS sequence"/>
</dbReference>
<sequence>ELCEARKIKLGNLYKRSFGQIWRDGKTKDTIRSFTRCNGCWLNCQRKLDLAVTYIPRKLGIIK</sequence>
<organism evidence="2 3">
    <name type="scientific">candidate division WOR-3 bacterium JGI_Cruoil_03_44_89</name>
    <dbReference type="NCBI Taxonomy" id="1973748"/>
    <lineage>
        <taxon>Bacteria</taxon>
        <taxon>Bacteria division WOR-3</taxon>
    </lineage>
</organism>
<comment type="caution">
    <text evidence="2">The sequence shown here is derived from an EMBL/GenBank/DDBJ whole genome shotgun (WGS) entry which is preliminary data.</text>
</comment>
<dbReference type="InterPro" id="IPR023885">
    <property type="entry name" value="4Fe4S-binding_SPASM_dom"/>
</dbReference>
<evidence type="ECO:0000313" key="3">
    <source>
        <dbReference type="Proteomes" id="UP000215215"/>
    </source>
</evidence>
<evidence type="ECO:0000259" key="1">
    <source>
        <dbReference type="Pfam" id="PF13186"/>
    </source>
</evidence>
<protein>
    <recommendedName>
        <fullName evidence="1">4Fe4S-binding SPASM domain-containing protein</fullName>
    </recommendedName>
</protein>
<name>A0A235BT62_UNCW3</name>
<dbReference type="AlphaFoldDB" id="A0A235BT62"/>
<reference evidence="2 3" key="1">
    <citation type="submission" date="2017-07" db="EMBL/GenBank/DDBJ databases">
        <title>Recovery of genomes from metagenomes via a dereplication, aggregation, and scoring strategy.</title>
        <authorList>
            <person name="Sieber C.M."/>
            <person name="Probst A.J."/>
            <person name="Sharrar A."/>
            <person name="Thomas B.C."/>
            <person name="Hess M."/>
            <person name="Tringe S.G."/>
            <person name="Banfield J.F."/>
        </authorList>
    </citation>
    <scope>NUCLEOTIDE SEQUENCE [LARGE SCALE GENOMIC DNA]</scope>
    <source>
        <strain evidence="2">JGI_Cruoil_03_44_89</strain>
    </source>
</reference>
<feature type="non-terminal residue" evidence="2">
    <location>
        <position position="1"/>
    </location>
</feature>
<dbReference type="EMBL" id="NOZQ01000107">
    <property type="protein sequence ID" value="OYD15690.1"/>
    <property type="molecule type" value="Genomic_DNA"/>
</dbReference>
<accession>A0A235BT62</accession>
<proteinExistence type="predicted"/>
<feature type="domain" description="4Fe4S-binding SPASM" evidence="1">
    <location>
        <begin position="5"/>
        <end position="41"/>
    </location>
</feature>
<dbReference type="Pfam" id="PF13186">
    <property type="entry name" value="SPASM"/>
    <property type="match status" value="1"/>
</dbReference>